<evidence type="ECO:0000256" key="1">
    <source>
        <dbReference type="ARBA" id="ARBA00022576"/>
    </source>
</evidence>
<dbReference type="PROSITE" id="PS51318">
    <property type="entry name" value="TAT"/>
    <property type="match status" value="1"/>
</dbReference>
<keyword evidence="3" id="KW-0663">Pyridoxal phosphate</keyword>
<dbReference type="PANTHER" id="PTHR43643:SF3">
    <property type="entry name" value="HISTIDINOL-PHOSPHATE AMINOTRANSFERASE"/>
    <property type="match status" value="1"/>
</dbReference>
<dbReference type="InterPro" id="IPR050106">
    <property type="entry name" value="HistidinolP_aminotransfase"/>
</dbReference>
<dbReference type="AlphaFoldDB" id="E6QN99"/>
<dbReference type="GO" id="GO:0030170">
    <property type="term" value="F:pyridoxal phosphate binding"/>
    <property type="evidence" value="ECO:0007669"/>
    <property type="project" value="InterPro"/>
</dbReference>
<dbReference type="EMBL" id="CABQ01000256">
    <property type="protein sequence ID" value="CBI08720.1"/>
    <property type="molecule type" value="Genomic_DNA"/>
</dbReference>
<proteinExistence type="predicted"/>
<evidence type="ECO:0000313" key="5">
    <source>
        <dbReference type="EMBL" id="CBI08720.1"/>
    </source>
</evidence>
<reference evidence="5" key="1">
    <citation type="submission" date="2009-10" db="EMBL/GenBank/DDBJ databases">
        <title>Diversity of trophic interactions inside an arsenic-rich microbial ecosystem.</title>
        <authorList>
            <person name="Bertin P.N."/>
            <person name="Heinrich-Salmeron A."/>
            <person name="Pelletier E."/>
            <person name="Goulhen-Chollet F."/>
            <person name="Arsene-Ploetze F."/>
            <person name="Gallien S."/>
            <person name="Calteau A."/>
            <person name="Vallenet D."/>
            <person name="Casiot C."/>
            <person name="Chane-Woon-Ming B."/>
            <person name="Giloteaux L."/>
            <person name="Barakat M."/>
            <person name="Bonnefoy V."/>
            <person name="Bruneel O."/>
            <person name="Chandler M."/>
            <person name="Cleiss J."/>
            <person name="Duran R."/>
            <person name="Elbaz-Poulichet F."/>
            <person name="Fonknechten N."/>
            <person name="Lauga B."/>
            <person name="Mornico D."/>
            <person name="Ortet P."/>
            <person name="Schaeffer C."/>
            <person name="Siguier P."/>
            <person name="Alexander Thil Smith A."/>
            <person name="Van Dorsselaer A."/>
            <person name="Weissenbach J."/>
            <person name="Medigue C."/>
            <person name="Le Paslier D."/>
        </authorList>
    </citation>
    <scope>NUCLEOTIDE SEQUENCE</scope>
</reference>
<dbReference type="SUPFAM" id="SSF53383">
    <property type="entry name" value="PLP-dependent transferases"/>
    <property type="match status" value="1"/>
</dbReference>
<dbReference type="NCBIfam" id="NF006580">
    <property type="entry name" value="PRK09105.1"/>
    <property type="match status" value="1"/>
</dbReference>
<dbReference type="InterPro" id="IPR006311">
    <property type="entry name" value="TAT_signal"/>
</dbReference>
<evidence type="ECO:0000259" key="4">
    <source>
        <dbReference type="Pfam" id="PF00155"/>
    </source>
</evidence>
<sequence length="406" mass="43499">MPLPEFDPAFRTGLSRRNFLRFAAATSAVAGIPILTESHFAYADRPKFAPSNQGIHIDANENPMGPSEGARKAIASMIPEGGRYLFDHEMEVSDIFAKQQGLDPEMVVAYAGSSEPLHLTVLAFASPSRPLVIADPSYEAPMWAAQAAKAPILKVPLSDPTGAAAHDMKAMVAASSTPGVIYICNPNNPTGTTTPHADIEKAVATAPKGTIFLVDEAYIHLSDAQSCLPMVKEGKDVLVLRTFSKLYGMAGIRMGFIVGRPELLNKITPLGGQNPLPITAVAGAKASLLDPDLVPARKKIIGDIRAENIAWLKSQGYAVTPSVSNCFMLNVRKPGKEVQAALADQEIYVGRVWPAWPDSVRITVGTKDEMAAFQKAFVKVMGSNTAGLEPAPLHPRLRQTPFSHLS</sequence>
<accession>E6QN99</accession>
<dbReference type="InterPro" id="IPR015424">
    <property type="entry name" value="PyrdxlP-dep_Trfase"/>
</dbReference>
<dbReference type="InterPro" id="IPR004839">
    <property type="entry name" value="Aminotransferase_I/II_large"/>
</dbReference>
<organism evidence="5">
    <name type="scientific">mine drainage metagenome</name>
    <dbReference type="NCBI Taxonomy" id="410659"/>
    <lineage>
        <taxon>unclassified sequences</taxon>
        <taxon>metagenomes</taxon>
        <taxon>ecological metagenomes</taxon>
    </lineage>
</organism>
<dbReference type="InterPro" id="IPR015421">
    <property type="entry name" value="PyrdxlP-dep_Trfase_major"/>
</dbReference>
<dbReference type="Gene3D" id="3.90.1150.10">
    <property type="entry name" value="Aspartate Aminotransferase, domain 1"/>
    <property type="match status" value="1"/>
</dbReference>
<dbReference type="InterPro" id="IPR019546">
    <property type="entry name" value="TAT_signal_bac_arc"/>
</dbReference>
<evidence type="ECO:0000256" key="3">
    <source>
        <dbReference type="ARBA" id="ARBA00022898"/>
    </source>
</evidence>
<dbReference type="PANTHER" id="PTHR43643">
    <property type="entry name" value="HISTIDINOL-PHOSPHATE AMINOTRANSFERASE 2"/>
    <property type="match status" value="1"/>
</dbReference>
<evidence type="ECO:0000256" key="2">
    <source>
        <dbReference type="ARBA" id="ARBA00022679"/>
    </source>
</evidence>
<dbReference type="Gene3D" id="3.40.640.10">
    <property type="entry name" value="Type I PLP-dependent aspartate aminotransferase-like (Major domain)"/>
    <property type="match status" value="1"/>
</dbReference>
<protein>
    <submittedName>
        <fullName evidence="5">Putative Histidinol-phosphate aminotransferase</fullName>
    </submittedName>
</protein>
<feature type="domain" description="Aminotransferase class I/classII large" evidence="4">
    <location>
        <begin position="97"/>
        <end position="372"/>
    </location>
</feature>
<comment type="caution">
    <text evidence="5">The sequence shown here is derived from an EMBL/GenBank/DDBJ whole genome shotgun (WGS) entry which is preliminary data.</text>
</comment>
<keyword evidence="1 5" id="KW-0032">Aminotransferase</keyword>
<keyword evidence="2 5" id="KW-0808">Transferase</keyword>
<gene>
    <name evidence="5" type="ORF">CARN6_2216</name>
</gene>
<dbReference type="InterPro" id="IPR015422">
    <property type="entry name" value="PyrdxlP-dep_Trfase_small"/>
</dbReference>
<dbReference type="NCBIfam" id="TIGR01409">
    <property type="entry name" value="TAT_signal_seq"/>
    <property type="match status" value="1"/>
</dbReference>
<dbReference type="Pfam" id="PF00155">
    <property type="entry name" value="Aminotran_1_2"/>
    <property type="match status" value="1"/>
</dbReference>
<dbReference type="GO" id="GO:0008483">
    <property type="term" value="F:transaminase activity"/>
    <property type="evidence" value="ECO:0007669"/>
    <property type="project" value="UniProtKB-KW"/>
</dbReference>
<dbReference type="CDD" id="cd00609">
    <property type="entry name" value="AAT_like"/>
    <property type="match status" value="1"/>
</dbReference>
<name>E6QN99_9ZZZZ</name>